<keyword evidence="3" id="KW-0472">Membrane</keyword>
<dbReference type="Pfam" id="PF00041">
    <property type="entry name" value="fn3"/>
    <property type="match status" value="1"/>
</dbReference>
<dbReference type="GO" id="GO:0009897">
    <property type="term" value="C:external side of plasma membrane"/>
    <property type="evidence" value="ECO:0007669"/>
    <property type="project" value="TreeGrafter"/>
</dbReference>
<protein>
    <submittedName>
        <fullName evidence="6">Interleukin-6 receptor subunit beta-like</fullName>
    </submittedName>
</protein>
<accession>A0AAV6RTD7</accession>
<feature type="transmembrane region" description="Helical" evidence="3">
    <location>
        <begin position="604"/>
        <end position="625"/>
    </location>
</feature>
<feature type="domain" description="Fibronectin type-III" evidence="5">
    <location>
        <begin position="411"/>
        <end position="502"/>
    </location>
</feature>
<dbReference type="Proteomes" id="UP000693946">
    <property type="component" value="Linkage Group LG17"/>
</dbReference>
<gene>
    <name evidence="6" type="ORF">JOB18_001662</name>
</gene>
<keyword evidence="3" id="KW-1133">Transmembrane helix</keyword>
<feature type="signal peptide" evidence="4">
    <location>
        <begin position="1"/>
        <end position="19"/>
    </location>
</feature>
<keyword evidence="1" id="KW-1015">Disulfide bond</keyword>
<organism evidence="6 7">
    <name type="scientific">Solea senegalensis</name>
    <name type="common">Senegalese sole</name>
    <dbReference type="NCBI Taxonomy" id="28829"/>
    <lineage>
        <taxon>Eukaryota</taxon>
        <taxon>Metazoa</taxon>
        <taxon>Chordata</taxon>
        <taxon>Craniata</taxon>
        <taxon>Vertebrata</taxon>
        <taxon>Euteleostomi</taxon>
        <taxon>Actinopterygii</taxon>
        <taxon>Neopterygii</taxon>
        <taxon>Teleostei</taxon>
        <taxon>Neoteleostei</taxon>
        <taxon>Acanthomorphata</taxon>
        <taxon>Carangaria</taxon>
        <taxon>Pleuronectiformes</taxon>
        <taxon>Pleuronectoidei</taxon>
        <taxon>Soleidae</taxon>
        <taxon>Solea</taxon>
    </lineage>
</organism>
<dbReference type="AlphaFoldDB" id="A0AAV6RTD7"/>
<proteinExistence type="predicted"/>
<name>A0AAV6RTD7_SOLSE</name>
<dbReference type="PANTHER" id="PTHR23037">
    <property type="entry name" value="CYTOKINE RECEPTOR"/>
    <property type="match status" value="1"/>
</dbReference>
<evidence type="ECO:0000313" key="6">
    <source>
        <dbReference type="EMBL" id="KAG7508040.1"/>
    </source>
</evidence>
<dbReference type="PROSITE" id="PS50853">
    <property type="entry name" value="FN3"/>
    <property type="match status" value="2"/>
</dbReference>
<evidence type="ECO:0000313" key="7">
    <source>
        <dbReference type="Proteomes" id="UP000693946"/>
    </source>
</evidence>
<dbReference type="EMBL" id="JAGKHQ010000009">
    <property type="protein sequence ID" value="KAG7508040.1"/>
    <property type="molecule type" value="Genomic_DNA"/>
</dbReference>
<keyword evidence="6" id="KW-0675">Receptor</keyword>
<evidence type="ECO:0000259" key="5">
    <source>
        <dbReference type="PROSITE" id="PS50853"/>
    </source>
</evidence>
<evidence type="ECO:0000256" key="2">
    <source>
        <dbReference type="SAM" id="MobiDB-lite"/>
    </source>
</evidence>
<sequence length="791" mass="88071">MYPFLFPCVLVLFISICKGQLWSSCNVVPKDQYIEVGSNTTVFCQTSCVGGRIFWMLNNIRVNESLPNTVNTSHAVLSLRNFTLHSATLQCHSADTQQILGGTIIKTYSKPSQIQCILHYVNQSKEGIPQLFTCNWEHQNNSPLMINYTVLVSSSSVSQREICHNARVHTCTSRDIHLSGAISLMRNISVTVRAKTAVWEADSDPYEFHPYRILKMIPPKLNVTVRSDHLLIEWRRSLSSRRCHCQVKYNQIVSSRTPEFVLNETLSPKKNGKVFVKVESCGHYKVSVRCALDGAPWSDWSQERTVLTGLNKTDVELNLWRKLTKPGTNGVRKVHVMWTGIPSTCPGTFMYIIKQIPYNDTVSGVSFAETSCSDSRRCDVDVNRDANRINLTVFFNEAVLVEDSVYVPAAAGESLSEVTEIQTSAIGGVIVVSWKAPVQPVRGYMIDWTHNGNQYYWMETEYTNMTLSGLLEKKKYSVTVTPLFPDKTGHGSEALPICSSVGDPDNVTIVAVHAYDKSANVKWSTKSQEECSGAIINYTIFYSSQEGPSLNFTVDGKQQGAFLKDLRPDVQYSVYVRATALSGTSESSERLFKTKKFDPRLSTVLSVSGSIIIILVLSLGLCCTIQWKKFKEKLVPNPGHSSLALWPSAGHQKGTVPFQAFSDPSASFCDRVYTEEMQIMPSPPPGTGCHDDRASEQTEEHTDPATVLAPDAQNGGPAEPVKTQHLCPEESTELLSSEDNTSSPYRSQSTRESPAPRTSKQCKLVPVKQEDKLAPVTVYVTLEMYEQDQGR</sequence>
<dbReference type="CDD" id="cd00063">
    <property type="entry name" value="FN3"/>
    <property type="match status" value="1"/>
</dbReference>
<evidence type="ECO:0000256" key="3">
    <source>
        <dbReference type="SAM" id="Phobius"/>
    </source>
</evidence>
<feature type="region of interest" description="Disordered" evidence="2">
    <location>
        <begin position="679"/>
        <end position="766"/>
    </location>
</feature>
<dbReference type="InterPro" id="IPR003961">
    <property type="entry name" value="FN3_dom"/>
</dbReference>
<dbReference type="GO" id="GO:0004896">
    <property type="term" value="F:cytokine receptor activity"/>
    <property type="evidence" value="ECO:0007669"/>
    <property type="project" value="TreeGrafter"/>
</dbReference>
<keyword evidence="4" id="KW-0732">Signal</keyword>
<keyword evidence="7" id="KW-1185">Reference proteome</keyword>
<feature type="domain" description="Fibronectin type-III" evidence="5">
    <location>
        <begin position="503"/>
        <end position="600"/>
    </location>
</feature>
<dbReference type="SMART" id="SM00060">
    <property type="entry name" value="FN3"/>
    <property type="match status" value="2"/>
</dbReference>
<keyword evidence="3" id="KW-0812">Transmembrane</keyword>
<feature type="compositionally biased region" description="Polar residues" evidence="2">
    <location>
        <begin position="733"/>
        <end position="761"/>
    </location>
</feature>
<evidence type="ECO:0000256" key="1">
    <source>
        <dbReference type="ARBA" id="ARBA00023157"/>
    </source>
</evidence>
<feature type="chain" id="PRO_5043417288" evidence="4">
    <location>
        <begin position="20"/>
        <end position="791"/>
    </location>
</feature>
<evidence type="ECO:0000256" key="4">
    <source>
        <dbReference type="SAM" id="SignalP"/>
    </source>
</evidence>
<feature type="compositionally biased region" description="Basic and acidic residues" evidence="2">
    <location>
        <begin position="689"/>
        <end position="703"/>
    </location>
</feature>
<dbReference type="PANTHER" id="PTHR23037:SF35">
    <property type="entry name" value="FIBRONECTIN TYPE-III DOMAIN-CONTAINING PROTEIN"/>
    <property type="match status" value="1"/>
</dbReference>
<reference evidence="6 7" key="1">
    <citation type="journal article" date="2021" name="Sci. Rep.">
        <title>Chromosome anchoring in Senegalese sole (Solea senegalensis) reveals sex-associated markers and genome rearrangements in flatfish.</title>
        <authorList>
            <person name="Guerrero-Cozar I."/>
            <person name="Gomez-Garrido J."/>
            <person name="Berbel C."/>
            <person name="Martinez-Blanch J.F."/>
            <person name="Alioto T."/>
            <person name="Claros M.G."/>
            <person name="Gagnaire P.A."/>
            <person name="Manchado M."/>
        </authorList>
    </citation>
    <scope>NUCLEOTIDE SEQUENCE [LARGE SCALE GENOMIC DNA]</scope>
    <source>
        <strain evidence="6">Sse05_10M</strain>
    </source>
</reference>
<comment type="caution">
    <text evidence="6">The sequence shown here is derived from an EMBL/GenBank/DDBJ whole genome shotgun (WGS) entry which is preliminary data.</text>
</comment>